<dbReference type="NCBIfam" id="NF009731">
    <property type="entry name" value="PRK13254.1-5"/>
    <property type="match status" value="1"/>
</dbReference>
<keyword evidence="2 10" id="KW-0349">Heme</keyword>
<comment type="subcellular location">
    <subcellularLocation>
        <location evidence="10">Cell membrane</location>
        <topology evidence="10">Single-pass type II membrane protein</topology>
    </subcellularLocation>
    <subcellularLocation>
        <location evidence="1">Membrane</location>
    </subcellularLocation>
</comment>
<comment type="function">
    <text evidence="10">Heme chaperone required for the biogenesis of c-type cytochromes. Transiently binds heme delivered by CcmC and transfers the heme to apo-cytochromes in a process facilitated by CcmF and CcmH.</text>
</comment>
<gene>
    <name evidence="10" type="primary">ccmE</name>
    <name evidence="10" type="synonym">cycJ</name>
    <name evidence="13" type="ORF">DFH01_05910</name>
</gene>
<dbReference type="Gene3D" id="2.40.50.140">
    <property type="entry name" value="Nucleic acid-binding proteins"/>
    <property type="match status" value="1"/>
</dbReference>
<keyword evidence="8 10" id="KW-0408">Iron</keyword>
<feature type="binding site" description="axial binding residue" evidence="10 11">
    <location>
        <position position="132"/>
    </location>
    <ligand>
        <name>heme</name>
        <dbReference type="ChEBI" id="CHEBI:30413"/>
    </ligand>
    <ligandPart>
        <name>Fe</name>
        <dbReference type="ChEBI" id="CHEBI:18248"/>
    </ligandPart>
</feature>
<feature type="compositionally biased region" description="Polar residues" evidence="12">
    <location>
        <begin position="159"/>
        <end position="171"/>
    </location>
</feature>
<dbReference type="Pfam" id="PF03100">
    <property type="entry name" value="CcmE"/>
    <property type="match status" value="1"/>
</dbReference>
<keyword evidence="6 10" id="KW-0735">Signal-anchor</keyword>
<evidence type="ECO:0000256" key="10">
    <source>
        <dbReference type="HAMAP-Rule" id="MF_01959"/>
    </source>
</evidence>
<evidence type="ECO:0000256" key="11">
    <source>
        <dbReference type="PIRSR" id="PIRSR604329-50"/>
    </source>
</evidence>
<comment type="similarity">
    <text evidence="10">Belongs to the CcmE/CycJ family.</text>
</comment>
<dbReference type="RefSeq" id="WP_109869407.1">
    <property type="nucleotide sequence ID" value="NZ_QGNA01000001.1"/>
</dbReference>
<dbReference type="SUPFAM" id="SSF82093">
    <property type="entry name" value="Heme chaperone CcmE"/>
    <property type="match status" value="1"/>
</dbReference>
<dbReference type="Proteomes" id="UP000245765">
    <property type="component" value="Unassembled WGS sequence"/>
</dbReference>
<organism evidence="13 14">
    <name type="scientific">Falsiroseomonas bella</name>
    <dbReference type="NCBI Taxonomy" id="2184016"/>
    <lineage>
        <taxon>Bacteria</taxon>
        <taxon>Pseudomonadati</taxon>
        <taxon>Pseudomonadota</taxon>
        <taxon>Alphaproteobacteria</taxon>
        <taxon>Acetobacterales</taxon>
        <taxon>Roseomonadaceae</taxon>
        <taxon>Falsiroseomonas</taxon>
    </lineage>
</organism>
<evidence type="ECO:0000256" key="3">
    <source>
        <dbReference type="ARBA" id="ARBA00022692"/>
    </source>
</evidence>
<feature type="topological domain" description="Extracellular" evidence="10">
    <location>
        <begin position="30"/>
        <end position="178"/>
    </location>
</feature>
<evidence type="ECO:0000256" key="12">
    <source>
        <dbReference type="SAM" id="MobiDB-lite"/>
    </source>
</evidence>
<keyword evidence="10" id="KW-1003">Cell membrane</keyword>
<evidence type="ECO:0000256" key="2">
    <source>
        <dbReference type="ARBA" id="ARBA00022617"/>
    </source>
</evidence>
<evidence type="ECO:0000256" key="7">
    <source>
        <dbReference type="ARBA" id="ARBA00022989"/>
    </source>
</evidence>
<keyword evidence="7 10" id="KW-1133">Transmembrane helix</keyword>
<feature type="region of interest" description="Disordered" evidence="12">
    <location>
        <begin position="150"/>
        <end position="178"/>
    </location>
</feature>
<dbReference type="InterPro" id="IPR036127">
    <property type="entry name" value="CcmE-like_sf"/>
</dbReference>
<comment type="caution">
    <text evidence="13">The sequence shown here is derived from an EMBL/GenBank/DDBJ whole genome shotgun (WGS) entry which is preliminary data.</text>
</comment>
<dbReference type="PANTHER" id="PTHR34128">
    <property type="entry name" value="CYTOCHROME C-TYPE BIOGENESIS PROTEIN CCME HOMOLOG, MITOCHONDRIAL"/>
    <property type="match status" value="1"/>
</dbReference>
<name>A0A317FJ41_9PROT</name>
<accession>A0A317FJ41</accession>
<dbReference type="GO" id="GO:0005886">
    <property type="term" value="C:plasma membrane"/>
    <property type="evidence" value="ECO:0007669"/>
    <property type="project" value="UniProtKB-SubCell"/>
</dbReference>
<reference evidence="14" key="1">
    <citation type="submission" date="2018-05" db="EMBL/GenBank/DDBJ databases">
        <authorList>
            <person name="Du Z."/>
            <person name="Wang X."/>
        </authorList>
    </citation>
    <scope>NUCLEOTIDE SEQUENCE [LARGE SCALE GENOMIC DNA]</scope>
    <source>
        <strain evidence="14">CQN31</strain>
    </source>
</reference>
<dbReference type="NCBIfam" id="NF009729">
    <property type="entry name" value="PRK13254.1-3"/>
    <property type="match status" value="1"/>
</dbReference>
<dbReference type="GO" id="GO:0020037">
    <property type="term" value="F:heme binding"/>
    <property type="evidence" value="ECO:0007669"/>
    <property type="project" value="InterPro"/>
</dbReference>
<dbReference type="InterPro" id="IPR012340">
    <property type="entry name" value="NA-bd_OB-fold"/>
</dbReference>
<evidence type="ECO:0000256" key="8">
    <source>
        <dbReference type="ARBA" id="ARBA00023004"/>
    </source>
</evidence>
<evidence type="ECO:0000313" key="14">
    <source>
        <dbReference type="Proteomes" id="UP000245765"/>
    </source>
</evidence>
<dbReference type="GO" id="GO:0017004">
    <property type="term" value="P:cytochrome complex assembly"/>
    <property type="evidence" value="ECO:0007669"/>
    <property type="project" value="UniProtKB-KW"/>
</dbReference>
<dbReference type="OrthoDB" id="9793584at2"/>
<feature type="topological domain" description="Cytoplasmic" evidence="10">
    <location>
        <begin position="1"/>
        <end position="8"/>
    </location>
</feature>
<keyword evidence="3 10" id="KW-0812">Transmembrane</keyword>
<evidence type="ECO:0000256" key="9">
    <source>
        <dbReference type="ARBA" id="ARBA00023136"/>
    </source>
</evidence>
<keyword evidence="5 10" id="KW-0201">Cytochrome c-type biogenesis</keyword>
<keyword evidence="4 10" id="KW-0479">Metal-binding</keyword>
<protein>
    <recommendedName>
        <fullName evidence="10">Cytochrome c-type biogenesis protein CcmE</fullName>
    </recommendedName>
    <alternativeName>
        <fullName evidence="10">Cytochrome c maturation protein E</fullName>
    </alternativeName>
    <alternativeName>
        <fullName evidence="10">Heme chaperone CcmE</fullName>
    </alternativeName>
</protein>
<dbReference type="EMBL" id="QGNA01000001">
    <property type="protein sequence ID" value="PWS38785.1"/>
    <property type="molecule type" value="Genomic_DNA"/>
</dbReference>
<dbReference type="AlphaFoldDB" id="A0A317FJ41"/>
<keyword evidence="14" id="KW-1185">Reference proteome</keyword>
<dbReference type="NCBIfam" id="NF009727">
    <property type="entry name" value="PRK13254.1-1"/>
    <property type="match status" value="1"/>
</dbReference>
<evidence type="ECO:0000256" key="4">
    <source>
        <dbReference type="ARBA" id="ARBA00022723"/>
    </source>
</evidence>
<evidence type="ECO:0000313" key="13">
    <source>
        <dbReference type="EMBL" id="PWS38785.1"/>
    </source>
</evidence>
<dbReference type="GO" id="GO:0017003">
    <property type="term" value="P:protein-heme linkage"/>
    <property type="evidence" value="ECO:0007669"/>
    <property type="project" value="UniProtKB-UniRule"/>
</dbReference>
<dbReference type="GO" id="GO:0046872">
    <property type="term" value="F:metal ion binding"/>
    <property type="evidence" value="ECO:0007669"/>
    <property type="project" value="UniProtKB-KW"/>
</dbReference>
<dbReference type="InterPro" id="IPR004329">
    <property type="entry name" value="CcmE"/>
</dbReference>
<sequence>MTSRKKRRMWILVLCGIGLGSATALTLTAFQDNLVFFRSPSDIVAERPTPDRAFRLGGLVESGSVERQPAVAGQRPVVHFRVTDGANMIPVVYQGVLPDLFREGQGVVTMGRLGVDGVFRASEVLARHDETYMPPEVADALKRAGHWNPAQGAAPDAATWNTLNPRTQQPTIPGRTGS</sequence>
<evidence type="ECO:0000256" key="6">
    <source>
        <dbReference type="ARBA" id="ARBA00022968"/>
    </source>
</evidence>
<proteinExistence type="inferred from homology"/>
<evidence type="ECO:0000256" key="1">
    <source>
        <dbReference type="ARBA" id="ARBA00004370"/>
    </source>
</evidence>
<feature type="binding site" description="covalent" evidence="10 11">
    <location>
        <position position="128"/>
    </location>
    <ligand>
        <name>heme</name>
        <dbReference type="ChEBI" id="CHEBI:30413"/>
    </ligand>
</feature>
<dbReference type="PANTHER" id="PTHR34128:SF2">
    <property type="entry name" value="CYTOCHROME C-TYPE BIOGENESIS PROTEIN CCME HOMOLOG, MITOCHONDRIAL"/>
    <property type="match status" value="1"/>
</dbReference>
<keyword evidence="9 10" id="KW-0472">Membrane</keyword>
<evidence type="ECO:0000256" key="5">
    <source>
        <dbReference type="ARBA" id="ARBA00022748"/>
    </source>
</evidence>
<dbReference type="HAMAP" id="MF_01959">
    <property type="entry name" value="CcmE"/>
    <property type="match status" value="1"/>
</dbReference>